<accession>A1CMZ4</accession>
<evidence type="ECO:0000256" key="9">
    <source>
        <dbReference type="ARBA" id="ARBA00023052"/>
    </source>
</evidence>
<comment type="similarity">
    <text evidence="3 11">Belongs to the TPP enzyme family.</text>
</comment>
<dbReference type="GeneID" id="4702238"/>
<dbReference type="CDD" id="cd02015">
    <property type="entry name" value="TPP_AHAS"/>
    <property type="match status" value="1"/>
</dbReference>
<dbReference type="InterPro" id="IPR012846">
    <property type="entry name" value="Acetolactate_synth_lsu"/>
</dbReference>
<dbReference type="PANTHER" id="PTHR18968:SF13">
    <property type="entry name" value="ACETOLACTATE SYNTHASE CATALYTIC SUBUNIT, MITOCHONDRIAL"/>
    <property type="match status" value="1"/>
</dbReference>
<sequence>MKVNKFLGLTGGGIVREELIHRRVEYVFGYPGGAALPLFDALHNNRAFEFILSRHEQGAGHMAEGYARVSGQPGVLLVTSGPGSSNLVTPMLDALLDGTPLVVFCGQVSTAVQVTGAFQEIEIMKLAKTCTKWCGLVQDISELPACIEAAFQVATSGRPGPTLVAIPKDIGLVVFDELAFQKAQGPPLEVPACIPQWGTEQLEDSINRVGRLINLAERPIIICGQGVLSTAKGPALVDMLLELVQMPVATTLLGTGAVDELRPEALGMVGTYGTVPANLAVQEADLVLALGARLDERAVGHAAGFAPAARDAATRGCGGIVHFDIDRGSVGKVVEPTVTVLGDLCISLVMLLQRVAARSNPEWFQRIQRLKRKHPFQYQPSPMPRKMSARRLLPQAVIAELDAQTTATKQSTIITTGVGQHQMWAARYYQWRTPRSLITSGALGTMGFGLPAAIGAKLARPDCTVLDVDGDASLCMTMEEMLTAVQFGVEIKILIINNGEQGMIKQLQNTSYEGRVVHAHQVNPDFVRLAQSMGCKGRRCDSKDDLAASVRWLLQTEGVVLLEVVTEGNVPMVPIVPTGQPLDAIVKSLPTSSKSALRGETPFLI</sequence>
<reference evidence="15 16" key="1">
    <citation type="journal article" date="2008" name="PLoS Genet.">
        <title>Genomic islands in the pathogenic filamentous fungus Aspergillus fumigatus.</title>
        <authorList>
            <person name="Fedorova N.D."/>
            <person name="Khaldi N."/>
            <person name="Joardar V.S."/>
            <person name="Maiti R."/>
            <person name="Amedeo P."/>
            <person name="Anderson M.J."/>
            <person name="Crabtree J."/>
            <person name="Silva J.C."/>
            <person name="Badger J.H."/>
            <person name="Albarraq A."/>
            <person name="Angiuoli S."/>
            <person name="Bussey H."/>
            <person name="Bowyer P."/>
            <person name="Cotty P.J."/>
            <person name="Dyer P.S."/>
            <person name="Egan A."/>
            <person name="Galens K."/>
            <person name="Fraser-Liggett C.M."/>
            <person name="Haas B.J."/>
            <person name="Inman J.M."/>
            <person name="Kent R."/>
            <person name="Lemieux S."/>
            <person name="Malavazi I."/>
            <person name="Orvis J."/>
            <person name="Roemer T."/>
            <person name="Ronning C.M."/>
            <person name="Sundaram J.P."/>
            <person name="Sutton G."/>
            <person name="Turner G."/>
            <person name="Venter J.C."/>
            <person name="White O.R."/>
            <person name="Whitty B.R."/>
            <person name="Youngman P."/>
            <person name="Wolfe K.H."/>
            <person name="Goldman G.H."/>
            <person name="Wortman J.R."/>
            <person name="Jiang B."/>
            <person name="Denning D.W."/>
            <person name="Nierman W.C."/>
        </authorList>
    </citation>
    <scope>NUCLEOTIDE SEQUENCE [LARGE SCALE GENOMIC DNA]</scope>
    <source>
        <strain evidence="16">ATCC 1007 / CBS 513.65 / DSM 816 / NCTC 3887 / NRRL 1</strain>
    </source>
</reference>
<protein>
    <recommendedName>
        <fullName evidence="4 11">Acetolactate synthase</fullName>
        <ecNumber evidence="4 11">2.2.1.6</ecNumber>
    </recommendedName>
</protein>
<dbReference type="eggNOG" id="KOG4166">
    <property type="taxonomic scope" value="Eukaryota"/>
</dbReference>
<keyword evidence="8 11" id="KW-0460">Magnesium</keyword>
<evidence type="ECO:0000256" key="1">
    <source>
        <dbReference type="ARBA" id="ARBA00004974"/>
    </source>
</evidence>
<evidence type="ECO:0000256" key="6">
    <source>
        <dbReference type="ARBA" id="ARBA00022679"/>
    </source>
</evidence>
<evidence type="ECO:0000259" key="13">
    <source>
        <dbReference type="Pfam" id="PF02775"/>
    </source>
</evidence>
<dbReference type="VEuPathDB" id="FungiDB:ACLA_098730"/>
<comment type="pathway">
    <text evidence="1 11">Amino-acid biosynthesis; L-isoleucine biosynthesis; L-isoleucine from 2-oxobutanoate: step 1/4.</text>
</comment>
<dbReference type="AlphaFoldDB" id="A1CMZ4"/>
<comment type="cofactor">
    <cofactor evidence="11">
        <name>Mg(2+)</name>
        <dbReference type="ChEBI" id="CHEBI:18420"/>
    </cofactor>
    <text evidence="11">Binds 1 Mg(2+) ion per subunit.</text>
</comment>
<evidence type="ECO:0000256" key="4">
    <source>
        <dbReference type="ARBA" id="ARBA00013145"/>
    </source>
</evidence>
<dbReference type="InterPro" id="IPR045229">
    <property type="entry name" value="TPP_enz"/>
</dbReference>
<comment type="cofactor">
    <cofactor evidence="11">
        <name>thiamine diphosphate</name>
        <dbReference type="ChEBI" id="CHEBI:58937"/>
    </cofactor>
    <text evidence="11">Binds 1 thiamine pyrophosphate per subunit.</text>
</comment>
<dbReference type="STRING" id="344612.A1CMZ4"/>
<evidence type="ECO:0000256" key="5">
    <source>
        <dbReference type="ARBA" id="ARBA00022605"/>
    </source>
</evidence>
<dbReference type="Pfam" id="PF02775">
    <property type="entry name" value="TPP_enzyme_C"/>
    <property type="match status" value="1"/>
</dbReference>
<dbReference type="GO" id="GO:0005948">
    <property type="term" value="C:acetolactate synthase complex"/>
    <property type="evidence" value="ECO:0007669"/>
    <property type="project" value="TreeGrafter"/>
</dbReference>
<dbReference type="UniPathway" id="UPA00049">
    <property type="reaction ID" value="UER00059"/>
</dbReference>
<evidence type="ECO:0000313" key="15">
    <source>
        <dbReference type="EMBL" id="EAW08931.1"/>
    </source>
</evidence>
<dbReference type="GO" id="GO:0000287">
    <property type="term" value="F:magnesium ion binding"/>
    <property type="evidence" value="ECO:0007669"/>
    <property type="project" value="UniProtKB-UniRule"/>
</dbReference>
<dbReference type="GO" id="GO:0005739">
    <property type="term" value="C:mitochondrion"/>
    <property type="evidence" value="ECO:0007669"/>
    <property type="project" value="TreeGrafter"/>
</dbReference>
<dbReference type="GO" id="GO:0009097">
    <property type="term" value="P:isoleucine biosynthetic process"/>
    <property type="evidence" value="ECO:0007669"/>
    <property type="project" value="UniProtKB-UniPathway"/>
</dbReference>
<feature type="domain" description="Thiamine pyrophosphate enzyme central" evidence="12">
    <location>
        <begin position="206"/>
        <end position="346"/>
    </location>
</feature>
<dbReference type="EMBL" id="DS027058">
    <property type="protein sequence ID" value="EAW08931.1"/>
    <property type="molecule type" value="Genomic_DNA"/>
</dbReference>
<dbReference type="InterPro" id="IPR029061">
    <property type="entry name" value="THDP-binding"/>
</dbReference>
<dbReference type="GO" id="GO:0030976">
    <property type="term" value="F:thiamine pyrophosphate binding"/>
    <property type="evidence" value="ECO:0007669"/>
    <property type="project" value="UniProtKB-UniRule"/>
</dbReference>
<dbReference type="InterPro" id="IPR029035">
    <property type="entry name" value="DHS-like_NAD/FAD-binding_dom"/>
</dbReference>
<dbReference type="Pfam" id="PF02776">
    <property type="entry name" value="TPP_enzyme_N"/>
    <property type="match status" value="1"/>
</dbReference>
<evidence type="ECO:0000256" key="10">
    <source>
        <dbReference type="ARBA" id="ARBA00023304"/>
    </source>
</evidence>
<evidence type="ECO:0000259" key="12">
    <source>
        <dbReference type="Pfam" id="PF00205"/>
    </source>
</evidence>
<dbReference type="PROSITE" id="PS00187">
    <property type="entry name" value="TPP_ENZYMES"/>
    <property type="match status" value="1"/>
</dbReference>
<dbReference type="InterPro" id="IPR011766">
    <property type="entry name" value="TPP_enzyme_TPP-bd"/>
</dbReference>
<dbReference type="InterPro" id="IPR039368">
    <property type="entry name" value="AHAS_TPP"/>
</dbReference>
<dbReference type="InterPro" id="IPR012000">
    <property type="entry name" value="Thiamin_PyroP_enz_cen_dom"/>
</dbReference>
<keyword evidence="9 11" id="KW-0786">Thiamine pyrophosphate</keyword>
<gene>
    <name evidence="15" type="ORF">ACLA_098730</name>
</gene>
<dbReference type="Gene3D" id="3.40.50.1220">
    <property type="entry name" value="TPP-binding domain"/>
    <property type="match status" value="1"/>
</dbReference>
<evidence type="ECO:0000256" key="11">
    <source>
        <dbReference type="RuleBase" id="RU003591"/>
    </source>
</evidence>
<comment type="catalytic activity">
    <reaction evidence="11">
        <text>2 pyruvate + H(+) = (2S)-2-acetolactate + CO2</text>
        <dbReference type="Rhea" id="RHEA:25249"/>
        <dbReference type="ChEBI" id="CHEBI:15361"/>
        <dbReference type="ChEBI" id="CHEBI:15378"/>
        <dbReference type="ChEBI" id="CHEBI:16526"/>
        <dbReference type="ChEBI" id="CHEBI:58476"/>
        <dbReference type="EC" id="2.2.1.6"/>
    </reaction>
</comment>
<dbReference type="InterPro" id="IPR012001">
    <property type="entry name" value="Thiamin_PyroP_enz_TPP-bd_dom"/>
</dbReference>
<evidence type="ECO:0000313" key="16">
    <source>
        <dbReference type="Proteomes" id="UP000006701"/>
    </source>
</evidence>
<dbReference type="NCBIfam" id="TIGR00118">
    <property type="entry name" value="acolac_lg"/>
    <property type="match status" value="1"/>
</dbReference>
<keyword evidence="16" id="KW-1185">Reference proteome</keyword>
<keyword evidence="5 11" id="KW-0028">Amino-acid biosynthesis</keyword>
<keyword evidence="7 11" id="KW-0479">Metal-binding</keyword>
<dbReference type="HOGENOM" id="CLU_013748_1_2_1"/>
<feature type="domain" description="Thiamine pyrophosphate enzyme N-terminal TPP-binding" evidence="14">
    <location>
        <begin position="12"/>
        <end position="125"/>
    </location>
</feature>
<keyword evidence="6 11" id="KW-0808">Transferase</keyword>
<dbReference type="RefSeq" id="XP_001270357.1">
    <property type="nucleotide sequence ID" value="XM_001270356.1"/>
</dbReference>
<dbReference type="Pfam" id="PF00205">
    <property type="entry name" value="TPP_enzyme_M"/>
    <property type="match status" value="1"/>
</dbReference>
<dbReference type="InterPro" id="IPR000399">
    <property type="entry name" value="TPP-bd_CS"/>
</dbReference>
<dbReference type="GO" id="GO:0050660">
    <property type="term" value="F:flavin adenine dinucleotide binding"/>
    <property type="evidence" value="ECO:0007669"/>
    <property type="project" value="InterPro"/>
</dbReference>
<evidence type="ECO:0000256" key="7">
    <source>
        <dbReference type="ARBA" id="ARBA00022723"/>
    </source>
</evidence>
<feature type="domain" description="Thiamine pyrophosphate enzyme TPP-binding" evidence="13">
    <location>
        <begin position="417"/>
        <end position="564"/>
    </location>
</feature>
<evidence type="ECO:0000256" key="2">
    <source>
        <dbReference type="ARBA" id="ARBA00005025"/>
    </source>
</evidence>
<dbReference type="SUPFAM" id="SSF52467">
    <property type="entry name" value="DHS-like NAD/FAD-binding domain"/>
    <property type="match status" value="1"/>
</dbReference>
<evidence type="ECO:0000256" key="8">
    <source>
        <dbReference type="ARBA" id="ARBA00022842"/>
    </source>
</evidence>
<dbReference type="OMA" id="GQNQLWC"/>
<dbReference type="PANTHER" id="PTHR18968">
    <property type="entry name" value="THIAMINE PYROPHOSPHATE ENZYMES"/>
    <property type="match status" value="1"/>
</dbReference>
<comment type="pathway">
    <text evidence="2 11">Amino-acid biosynthesis; L-valine biosynthesis; L-valine from pyruvate: step 1/4.</text>
</comment>
<dbReference type="KEGG" id="act:ACLA_098730"/>
<keyword evidence="10 11" id="KW-0100">Branched-chain amino acid biosynthesis</keyword>
<dbReference type="Gene3D" id="3.40.50.970">
    <property type="match status" value="2"/>
</dbReference>
<dbReference type="GO" id="GO:0003984">
    <property type="term" value="F:acetolactate synthase activity"/>
    <property type="evidence" value="ECO:0007669"/>
    <property type="project" value="UniProtKB-EC"/>
</dbReference>
<proteinExistence type="inferred from homology"/>
<dbReference type="EC" id="2.2.1.6" evidence="4 11"/>
<evidence type="ECO:0000259" key="14">
    <source>
        <dbReference type="Pfam" id="PF02776"/>
    </source>
</evidence>
<evidence type="ECO:0000256" key="3">
    <source>
        <dbReference type="ARBA" id="ARBA00007812"/>
    </source>
</evidence>
<dbReference type="UniPathway" id="UPA00047">
    <property type="reaction ID" value="UER00055"/>
</dbReference>
<dbReference type="CDD" id="cd07035">
    <property type="entry name" value="TPP_PYR_POX_like"/>
    <property type="match status" value="1"/>
</dbReference>
<dbReference type="OrthoDB" id="16262at2759"/>
<dbReference type="FunFam" id="3.40.50.970:FF:000007">
    <property type="entry name" value="Acetolactate synthase"/>
    <property type="match status" value="1"/>
</dbReference>
<dbReference type="SUPFAM" id="SSF52518">
    <property type="entry name" value="Thiamin diphosphate-binding fold (THDP-binding)"/>
    <property type="match status" value="2"/>
</dbReference>
<dbReference type="GO" id="GO:0009099">
    <property type="term" value="P:L-valine biosynthetic process"/>
    <property type="evidence" value="ECO:0007669"/>
    <property type="project" value="UniProtKB-UniPathway"/>
</dbReference>
<organism evidence="15 16">
    <name type="scientific">Aspergillus clavatus (strain ATCC 1007 / CBS 513.65 / DSM 816 / NCTC 3887 / NRRL 1 / QM 1276 / 107)</name>
    <dbReference type="NCBI Taxonomy" id="344612"/>
    <lineage>
        <taxon>Eukaryota</taxon>
        <taxon>Fungi</taxon>
        <taxon>Dikarya</taxon>
        <taxon>Ascomycota</taxon>
        <taxon>Pezizomycotina</taxon>
        <taxon>Eurotiomycetes</taxon>
        <taxon>Eurotiomycetidae</taxon>
        <taxon>Eurotiales</taxon>
        <taxon>Aspergillaceae</taxon>
        <taxon>Aspergillus</taxon>
        <taxon>Aspergillus subgen. Fumigati</taxon>
    </lineage>
</organism>
<name>A1CMZ4_ASPCL</name>
<dbReference type="Proteomes" id="UP000006701">
    <property type="component" value="Unassembled WGS sequence"/>
</dbReference>